<evidence type="ECO:0000256" key="5">
    <source>
        <dbReference type="ARBA" id="ARBA00023049"/>
    </source>
</evidence>
<keyword evidence="9" id="KW-1185">Reference proteome</keyword>
<gene>
    <name evidence="8" type="ORF">FLK61_28550</name>
</gene>
<keyword evidence="5 6" id="KW-0482">Metalloprotease</keyword>
<dbReference type="Proteomes" id="UP000318138">
    <property type="component" value="Chromosome"/>
</dbReference>
<dbReference type="PANTHER" id="PTHR11804">
    <property type="entry name" value="PROTEASE M3 THIMET OLIGOPEPTIDASE-RELATED"/>
    <property type="match status" value="1"/>
</dbReference>
<dbReference type="InterPro" id="IPR011976">
    <property type="entry name" value="Pept_M3B_oligopep-rel"/>
</dbReference>
<keyword evidence="2 6" id="KW-0479">Metal-binding</keyword>
<reference evidence="9" key="1">
    <citation type="submission" date="2019-07" db="EMBL/GenBank/DDBJ databases">
        <title>Bacillus alkalisoli sp. nov. isolated from saline soil.</title>
        <authorList>
            <person name="Sun J.-Q."/>
            <person name="Xu L."/>
        </authorList>
    </citation>
    <scope>NUCLEOTIDE SEQUENCE [LARGE SCALE GENOMIC DNA]</scope>
    <source>
        <strain evidence="9">M4U3P1</strain>
    </source>
</reference>
<evidence type="ECO:0000256" key="1">
    <source>
        <dbReference type="ARBA" id="ARBA00022670"/>
    </source>
</evidence>
<dbReference type="GO" id="GO:0006508">
    <property type="term" value="P:proteolysis"/>
    <property type="evidence" value="ECO:0007669"/>
    <property type="project" value="UniProtKB-KW"/>
</dbReference>
<evidence type="ECO:0000256" key="2">
    <source>
        <dbReference type="ARBA" id="ARBA00022723"/>
    </source>
</evidence>
<dbReference type="RefSeq" id="WP_176008728.1">
    <property type="nucleotide sequence ID" value="NZ_CP041372.2"/>
</dbReference>
<dbReference type="InterPro" id="IPR001567">
    <property type="entry name" value="Pept_M3A_M3B_dom"/>
</dbReference>
<dbReference type="InterPro" id="IPR045090">
    <property type="entry name" value="Pept_M3A_M3B"/>
</dbReference>
<evidence type="ECO:0000256" key="3">
    <source>
        <dbReference type="ARBA" id="ARBA00022801"/>
    </source>
</evidence>
<proteinExistence type="inferred from homology"/>
<dbReference type="NCBIfam" id="TIGR02289">
    <property type="entry name" value="M3_not_pepF"/>
    <property type="match status" value="1"/>
</dbReference>
<dbReference type="GO" id="GO:0006518">
    <property type="term" value="P:peptide metabolic process"/>
    <property type="evidence" value="ECO:0007669"/>
    <property type="project" value="TreeGrafter"/>
</dbReference>
<dbReference type="GO" id="GO:0046872">
    <property type="term" value="F:metal ion binding"/>
    <property type="evidence" value="ECO:0007669"/>
    <property type="project" value="UniProtKB-UniRule"/>
</dbReference>
<dbReference type="CDD" id="cd09606">
    <property type="entry name" value="M3B_PepF"/>
    <property type="match status" value="1"/>
</dbReference>
<comment type="cofactor">
    <cofactor evidence="6">
        <name>Zn(2+)</name>
        <dbReference type="ChEBI" id="CHEBI:29105"/>
    </cofactor>
    <text evidence="6">Binds 1 zinc ion.</text>
</comment>
<dbReference type="EMBL" id="CP041372">
    <property type="protein sequence ID" value="QKS70692.1"/>
    <property type="molecule type" value="Genomic_DNA"/>
</dbReference>
<evidence type="ECO:0000313" key="9">
    <source>
        <dbReference type="Proteomes" id="UP000318138"/>
    </source>
</evidence>
<feature type="domain" description="Peptidase M3A/M3B catalytic" evidence="7">
    <location>
        <begin position="166"/>
        <end position="551"/>
    </location>
</feature>
<dbReference type="Gene3D" id="1.10.1370.30">
    <property type="match status" value="1"/>
</dbReference>
<organism evidence="8 9">
    <name type="scientific">Paenalkalicoccus suaedae</name>
    <dbReference type="NCBI Taxonomy" id="2592382"/>
    <lineage>
        <taxon>Bacteria</taxon>
        <taxon>Bacillati</taxon>
        <taxon>Bacillota</taxon>
        <taxon>Bacilli</taxon>
        <taxon>Bacillales</taxon>
        <taxon>Bacillaceae</taxon>
        <taxon>Paenalkalicoccus</taxon>
    </lineage>
</organism>
<name>A0A859FD64_9BACI</name>
<dbReference type="PANTHER" id="PTHR11804:SF48">
    <property type="entry name" value="PUTATIVE-RELATED"/>
    <property type="match status" value="1"/>
</dbReference>
<dbReference type="SUPFAM" id="SSF55486">
    <property type="entry name" value="Metalloproteases ('zincins'), catalytic domain"/>
    <property type="match status" value="1"/>
</dbReference>
<evidence type="ECO:0000256" key="6">
    <source>
        <dbReference type="RuleBase" id="RU003435"/>
    </source>
</evidence>
<evidence type="ECO:0000259" key="7">
    <source>
        <dbReference type="Pfam" id="PF01432"/>
    </source>
</evidence>
<dbReference type="AlphaFoldDB" id="A0A859FD64"/>
<dbReference type="GO" id="GO:0004222">
    <property type="term" value="F:metalloendopeptidase activity"/>
    <property type="evidence" value="ECO:0007669"/>
    <property type="project" value="InterPro"/>
</dbReference>
<dbReference type="Pfam" id="PF01432">
    <property type="entry name" value="Peptidase_M3"/>
    <property type="match status" value="1"/>
</dbReference>
<accession>A0A859FD64</accession>
<sequence length="563" mass="65287">MTSFYVEKIDFSNTKELEGIYTKLLEEEITSATQLEDWLIRYSRVQDEVEEILSGHYIEFQCQSDSESAKEAVEFDQDHIEPIKKAFEAKLDEKILQSPYLSELPSPYYDLFIQSTRNAKSLFREQNIALEVEEAKLANAYFETTGGLTVEWDGEEKTLSQISPYAQVSDREVRKKAVTLQANAFLSVQDKLQGIMDELLVIRKKKADNAGLANYRDYMFKKYERFDYTPEDCKQLAEAIKKHVVPLKEELQRKHKEELGVDEYRPWDTAAVKEGLQPLKPFETSEELVGKGAHIFRTLDPRFAELLETMDQRGMLDLTSRKGKAPGGFCSKLPVSELSFIFMNASKTHGDMITLLHEMGHCIHNDFTTSLDLSAYRETPMESAELASMSMELLTMDQWDHYYPNEEDLIRAKKDHLEDIINFLPLGMVVDQFQHWLYENPGHTATERNAAFKQIKEELDSTFVNFDGMEDWQEAMWLRILHIFEVPFYFIEYVIAQLGALQLFKNYRQDKEKAIKQYTDALKLGSSKSLPEVYEAAGIRFDFSQDLIKELMEFLQSELQALN</sequence>
<evidence type="ECO:0000313" key="8">
    <source>
        <dbReference type="EMBL" id="QKS70692.1"/>
    </source>
</evidence>
<keyword evidence="1 6" id="KW-0645">Protease</keyword>
<dbReference type="KEGG" id="psua:FLK61_28550"/>
<keyword evidence="3 6" id="KW-0378">Hydrolase</keyword>
<protein>
    <submittedName>
        <fullName evidence="8">M3 family oligoendopeptidase</fullName>
    </submittedName>
</protein>
<evidence type="ECO:0000256" key="4">
    <source>
        <dbReference type="ARBA" id="ARBA00022833"/>
    </source>
</evidence>
<comment type="similarity">
    <text evidence="6">Belongs to the peptidase M3 family.</text>
</comment>
<keyword evidence="4 6" id="KW-0862">Zinc</keyword>